<reference evidence="1" key="2">
    <citation type="journal article" date="2015" name="Data Brief">
        <title>Shoot transcriptome of the giant reed, Arundo donax.</title>
        <authorList>
            <person name="Barrero R.A."/>
            <person name="Guerrero F.D."/>
            <person name="Moolhuijzen P."/>
            <person name="Goolsby J.A."/>
            <person name="Tidwell J."/>
            <person name="Bellgard S.E."/>
            <person name="Bellgard M.I."/>
        </authorList>
    </citation>
    <scope>NUCLEOTIDE SEQUENCE</scope>
    <source>
        <tissue evidence="1">Shoot tissue taken approximately 20 cm above the soil surface</tissue>
    </source>
</reference>
<dbReference type="AlphaFoldDB" id="A0A0A9BLU2"/>
<evidence type="ECO:0000313" key="1">
    <source>
        <dbReference type="EMBL" id="JAD62180.1"/>
    </source>
</evidence>
<protein>
    <submittedName>
        <fullName evidence="1">Uncharacterized protein</fullName>
    </submittedName>
</protein>
<reference evidence="1" key="1">
    <citation type="submission" date="2014-09" db="EMBL/GenBank/DDBJ databases">
        <authorList>
            <person name="Magalhaes I.L.F."/>
            <person name="Oliveira U."/>
            <person name="Santos F.R."/>
            <person name="Vidigal T.H.D.A."/>
            <person name="Brescovit A.D."/>
            <person name="Santos A.J."/>
        </authorList>
    </citation>
    <scope>NUCLEOTIDE SEQUENCE</scope>
    <source>
        <tissue evidence="1">Shoot tissue taken approximately 20 cm above the soil surface</tissue>
    </source>
</reference>
<dbReference type="EMBL" id="GBRH01235715">
    <property type="protein sequence ID" value="JAD62180.1"/>
    <property type="molecule type" value="Transcribed_RNA"/>
</dbReference>
<sequence length="26" mass="3066">MTQAYINILLIQRLKLWLFIAVTCSL</sequence>
<name>A0A0A9BLU2_ARUDO</name>
<proteinExistence type="predicted"/>
<accession>A0A0A9BLU2</accession>
<organism evidence="1">
    <name type="scientific">Arundo donax</name>
    <name type="common">Giant reed</name>
    <name type="synonym">Donax arundinaceus</name>
    <dbReference type="NCBI Taxonomy" id="35708"/>
    <lineage>
        <taxon>Eukaryota</taxon>
        <taxon>Viridiplantae</taxon>
        <taxon>Streptophyta</taxon>
        <taxon>Embryophyta</taxon>
        <taxon>Tracheophyta</taxon>
        <taxon>Spermatophyta</taxon>
        <taxon>Magnoliopsida</taxon>
        <taxon>Liliopsida</taxon>
        <taxon>Poales</taxon>
        <taxon>Poaceae</taxon>
        <taxon>PACMAD clade</taxon>
        <taxon>Arundinoideae</taxon>
        <taxon>Arundineae</taxon>
        <taxon>Arundo</taxon>
    </lineage>
</organism>